<sequence>MGNCINIRKERVCSFEEEDKLLEKTPIFSQQVQKMTSAEIYDLRDSCKSQRVKIVLTKEQLEIFLNNVKDLQSGKIVRSFKGKRRRRVAGKKWRPCLDTIPEL</sequence>
<proteinExistence type="predicted"/>
<reference evidence="1 2" key="1">
    <citation type="submission" date="2023-10" db="EMBL/GenBank/DDBJ databases">
        <title>Genome-Wide Identification Analysis in wild type Solanum Pinnatisectum Reveals Some Genes Defensing Phytophthora Infestans.</title>
        <authorList>
            <person name="Sun C."/>
        </authorList>
    </citation>
    <scope>NUCLEOTIDE SEQUENCE [LARGE SCALE GENOMIC DNA]</scope>
    <source>
        <strain evidence="1">LQN</strain>
        <tissue evidence="1">Leaf</tissue>
    </source>
</reference>
<dbReference type="AlphaFoldDB" id="A0AAV9K488"/>
<dbReference type="EMBL" id="JAWPEI010000012">
    <property type="protein sequence ID" value="KAK4707505.1"/>
    <property type="molecule type" value="Genomic_DNA"/>
</dbReference>
<keyword evidence="2" id="KW-1185">Reference proteome</keyword>
<evidence type="ECO:0000313" key="2">
    <source>
        <dbReference type="Proteomes" id="UP001311915"/>
    </source>
</evidence>
<protein>
    <submittedName>
        <fullName evidence="1">Uncharacterized protein</fullName>
    </submittedName>
</protein>
<accession>A0AAV9K488</accession>
<gene>
    <name evidence="1" type="ORF">R3W88_028430</name>
</gene>
<organism evidence="1 2">
    <name type="scientific">Solanum pinnatisectum</name>
    <name type="common">tansyleaf nightshade</name>
    <dbReference type="NCBI Taxonomy" id="50273"/>
    <lineage>
        <taxon>Eukaryota</taxon>
        <taxon>Viridiplantae</taxon>
        <taxon>Streptophyta</taxon>
        <taxon>Embryophyta</taxon>
        <taxon>Tracheophyta</taxon>
        <taxon>Spermatophyta</taxon>
        <taxon>Magnoliopsida</taxon>
        <taxon>eudicotyledons</taxon>
        <taxon>Gunneridae</taxon>
        <taxon>Pentapetalae</taxon>
        <taxon>asterids</taxon>
        <taxon>lamiids</taxon>
        <taxon>Solanales</taxon>
        <taxon>Solanaceae</taxon>
        <taxon>Solanoideae</taxon>
        <taxon>Solaneae</taxon>
        <taxon>Solanum</taxon>
    </lineage>
</organism>
<dbReference type="Proteomes" id="UP001311915">
    <property type="component" value="Unassembled WGS sequence"/>
</dbReference>
<name>A0AAV9K488_9SOLN</name>
<evidence type="ECO:0000313" key="1">
    <source>
        <dbReference type="EMBL" id="KAK4707505.1"/>
    </source>
</evidence>
<comment type="caution">
    <text evidence="1">The sequence shown here is derived from an EMBL/GenBank/DDBJ whole genome shotgun (WGS) entry which is preliminary data.</text>
</comment>